<dbReference type="SUPFAM" id="SSF46894">
    <property type="entry name" value="C-terminal effector domain of the bipartite response regulators"/>
    <property type="match status" value="1"/>
</dbReference>
<gene>
    <name evidence="2" type="ORF">GCM10010387_32400</name>
</gene>
<feature type="region of interest" description="Disordered" evidence="1">
    <location>
        <begin position="210"/>
        <end position="271"/>
    </location>
</feature>
<evidence type="ECO:0000256" key="1">
    <source>
        <dbReference type="SAM" id="MobiDB-lite"/>
    </source>
</evidence>
<evidence type="ECO:0000313" key="2">
    <source>
        <dbReference type="EMBL" id="GGZ35756.1"/>
    </source>
</evidence>
<dbReference type="EMBL" id="BMWG01000008">
    <property type="protein sequence ID" value="GGZ35756.1"/>
    <property type="molecule type" value="Genomic_DNA"/>
</dbReference>
<evidence type="ECO:0000313" key="3">
    <source>
        <dbReference type="Proteomes" id="UP000630936"/>
    </source>
</evidence>
<accession>A0A918Q6Q3</accession>
<dbReference type="AlphaFoldDB" id="A0A918Q6Q3"/>
<dbReference type="GO" id="GO:0003677">
    <property type="term" value="F:DNA binding"/>
    <property type="evidence" value="ECO:0007669"/>
    <property type="project" value="InterPro"/>
</dbReference>
<dbReference type="Proteomes" id="UP000630936">
    <property type="component" value="Unassembled WGS sequence"/>
</dbReference>
<sequence>MPVGPGADVVRQAIGQLINSARHTIDVVIASEMEETVRLLAALRNLLDTEGSAVRARVVCTHAALEQGAFREFLGQDDRLQIRVARVPYLETIIVDGEVVLVRTEPGWHASLVHARPVLEALQGLFLSAWRHGTVPRDRIDLGSADRPDLAAAILERLNAGGTDEAAARELGVSVRTYRRYVAGILDVLGTKSRFQAGVLAAEAGLLQPSHRKAAATEPRLSPSSSHRPAHSDAAVLQLTHGGTKGAVRRPLTGGARGGLTRLTPGAASCQ</sequence>
<comment type="caution">
    <text evidence="2">The sequence shown here is derived from an EMBL/GenBank/DDBJ whole genome shotgun (WGS) entry which is preliminary data.</text>
</comment>
<proteinExistence type="predicted"/>
<reference evidence="2" key="1">
    <citation type="journal article" date="2014" name="Int. J. Syst. Evol. Microbiol.">
        <title>Complete genome sequence of Corynebacterium casei LMG S-19264T (=DSM 44701T), isolated from a smear-ripened cheese.</title>
        <authorList>
            <consortium name="US DOE Joint Genome Institute (JGI-PGF)"/>
            <person name="Walter F."/>
            <person name="Albersmeier A."/>
            <person name="Kalinowski J."/>
            <person name="Ruckert C."/>
        </authorList>
    </citation>
    <scope>NUCLEOTIDE SEQUENCE</scope>
    <source>
        <strain evidence="2">JCM 4988</strain>
    </source>
</reference>
<dbReference type="Gene3D" id="1.10.10.10">
    <property type="entry name" value="Winged helix-like DNA-binding domain superfamily/Winged helix DNA-binding domain"/>
    <property type="match status" value="1"/>
</dbReference>
<dbReference type="InterPro" id="IPR016032">
    <property type="entry name" value="Sig_transdc_resp-reg_C-effctor"/>
</dbReference>
<name>A0A918Q6Q3_9ACTN</name>
<keyword evidence="3" id="KW-1185">Reference proteome</keyword>
<reference evidence="2" key="2">
    <citation type="submission" date="2020-09" db="EMBL/GenBank/DDBJ databases">
        <authorList>
            <person name="Sun Q."/>
            <person name="Ohkuma M."/>
        </authorList>
    </citation>
    <scope>NUCLEOTIDE SEQUENCE</scope>
    <source>
        <strain evidence="2">JCM 4988</strain>
    </source>
</reference>
<evidence type="ECO:0008006" key="4">
    <source>
        <dbReference type="Google" id="ProtNLM"/>
    </source>
</evidence>
<protein>
    <recommendedName>
        <fullName evidence="4">LuxR family transcriptional regulator</fullName>
    </recommendedName>
</protein>
<organism evidence="2 3">
    <name type="scientific">Streptomyces inusitatus</name>
    <dbReference type="NCBI Taxonomy" id="68221"/>
    <lineage>
        <taxon>Bacteria</taxon>
        <taxon>Bacillati</taxon>
        <taxon>Actinomycetota</taxon>
        <taxon>Actinomycetes</taxon>
        <taxon>Kitasatosporales</taxon>
        <taxon>Streptomycetaceae</taxon>
        <taxon>Streptomyces</taxon>
    </lineage>
</organism>
<dbReference type="InterPro" id="IPR036388">
    <property type="entry name" value="WH-like_DNA-bd_sf"/>
</dbReference>
<feature type="compositionally biased region" description="Low complexity" evidence="1">
    <location>
        <begin position="249"/>
        <end position="271"/>
    </location>
</feature>
<dbReference type="GO" id="GO:0006355">
    <property type="term" value="P:regulation of DNA-templated transcription"/>
    <property type="evidence" value="ECO:0007669"/>
    <property type="project" value="InterPro"/>
</dbReference>